<reference evidence="2" key="1">
    <citation type="submission" date="2016-06" db="EMBL/GenBank/DDBJ databases">
        <title>Parallel loss of symbiosis genes in relatives of nitrogen-fixing non-legume Parasponia.</title>
        <authorList>
            <person name="Van Velzen R."/>
            <person name="Holmer R."/>
            <person name="Bu F."/>
            <person name="Rutten L."/>
            <person name="Van Zeijl A."/>
            <person name="Liu W."/>
            <person name="Santuari L."/>
            <person name="Cao Q."/>
            <person name="Sharma T."/>
            <person name="Shen D."/>
            <person name="Roswanjaya Y."/>
            <person name="Wardhani T."/>
            <person name="Kalhor M.S."/>
            <person name="Jansen J."/>
            <person name="Van den Hoogen J."/>
            <person name="Gungor B."/>
            <person name="Hartog M."/>
            <person name="Hontelez J."/>
            <person name="Verver J."/>
            <person name="Yang W.-C."/>
            <person name="Schijlen E."/>
            <person name="Repin R."/>
            <person name="Schilthuizen M."/>
            <person name="Schranz E."/>
            <person name="Heidstra R."/>
            <person name="Miyata K."/>
            <person name="Fedorova E."/>
            <person name="Kohlen W."/>
            <person name="Bisseling T."/>
            <person name="Smit S."/>
            <person name="Geurts R."/>
        </authorList>
    </citation>
    <scope>NUCLEOTIDE SEQUENCE [LARGE SCALE GENOMIC DNA]</scope>
    <source>
        <strain evidence="2">cv. RG33-2</strain>
    </source>
</reference>
<dbReference type="Proteomes" id="UP000237000">
    <property type="component" value="Unassembled WGS sequence"/>
</dbReference>
<proteinExistence type="predicted"/>
<gene>
    <name evidence="1" type="ORF">TorRG33x02_143370</name>
</gene>
<evidence type="ECO:0000313" key="2">
    <source>
        <dbReference type="Proteomes" id="UP000237000"/>
    </source>
</evidence>
<organism evidence="1 2">
    <name type="scientific">Trema orientale</name>
    <name type="common">Charcoal tree</name>
    <name type="synonym">Celtis orientalis</name>
    <dbReference type="NCBI Taxonomy" id="63057"/>
    <lineage>
        <taxon>Eukaryota</taxon>
        <taxon>Viridiplantae</taxon>
        <taxon>Streptophyta</taxon>
        <taxon>Embryophyta</taxon>
        <taxon>Tracheophyta</taxon>
        <taxon>Spermatophyta</taxon>
        <taxon>Magnoliopsida</taxon>
        <taxon>eudicotyledons</taxon>
        <taxon>Gunneridae</taxon>
        <taxon>Pentapetalae</taxon>
        <taxon>rosids</taxon>
        <taxon>fabids</taxon>
        <taxon>Rosales</taxon>
        <taxon>Cannabaceae</taxon>
        <taxon>Trema</taxon>
    </lineage>
</organism>
<accession>A0A2P5EWA1</accession>
<name>A0A2P5EWA1_TREOI</name>
<protein>
    <submittedName>
        <fullName evidence="1">Uncharacterized protein</fullName>
    </submittedName>
</protein>
<sequence>MVFGVAAGHWRSGLSLKEFIDIEGHHEA</sequence>
<comment type="caution">
    <text evidence="1">The sequence shown here is derived from an EMBL/GenBank/DDBJ whole genome shotgun (WGS) entry which is preliminary data.</text>
</comment>
<dbReference type="AlphaFoldDB" id="A0A2P5EWA1"/>
<dbReference type="EMBL" id="JXTC01000089">
    <property type="protein sequence ID" value="PON89814.1"/>
    <property type="molecule type" value="Genomic_DNA"/>
</dbReference>
<dbReference type="InParanoid" id="A0A2P5EWA1"/>
<keyword evidence="2" id="KW-1185">Reference proteome</keyword>
<evidence type="ECO:0000313" key="1">
    <source>
        <dbReference type="EMBL" id="PON89814.1"/>
    </source>
</evidence>